<dbReference type="OMA" id="DSFNGRH"/>
<feature type="compositionally biased region" description="Basic and acidic residues" evidence="7">
    <location>
        <begin position="92"/>
        <end position="110"/>
    </location>
</feature>
<evidence type="ECO:0000313" key="10">
    <source>
        <dbReference type="Proteomes" id="UP000006038"/>
    </source>
</evidence>
<dbReference type="SMART" id="SM00333">
    <property type="entry name" value="TUDOR"/>
    <property type="match status" value="1"/>
</dbReference>
<feature type="compositionally biased region" description="Polar residues" evidence="7">
    <location>
        <begin position="79"/>
        <end position="91"/>
    </location>
</feature>
<dbReference type="InterPro" id="IPR002999">
    <property type="entry name" value="Tudor"/>
</dbReference>
<comment type="similarity">
    <text evidence="2 6">Belongs to the enhancer of polycomb family.</text>
</comment>
<dbReference type="Gramene" id="OB01G15030.1">
    <property type="protein sequence ID" value="OB01G15030.1"/>
    <property type="gene ID" value="OB01G15030"/>
</dbReference>
<feature type="region of interest" description="Disordered" evidence="7">
    <location>
        <begin position="139"/>
        <end position="220"/>
    </location>
</feature>
<feature type="compositionally biased region" description="Basic residues" evidence="7">
    <location>
        <begin position="994"/>
        <end position="1003"/>
    </location>
</feature>
<protein>
    <recommendedName>
        <fullName evidence="6">Enhancer of polycomb-like protein</fullName>
    </recommendedName>
</protein>
<evidence type="ECO:0000256" key="1">
    <source>
        <dbReference type="ARBA" id="ARBA00004123"/>
    </source>
</evidence>
<feature type="region of interest" description="Disordered" evidence="7">
    <location>
        <begin position="387"/>
        <end position="423"/>
    </location>
</feature>
<keyword evidence="3 6" id="KW-0805">Transcription regulation</keyword>
<feature type="compositionally biased region" description="Low complexity" evidence="7">
    <location>
        <begin position="1522"/>
        <end position="1531"/>
    </location>
</feature>
<dbReference type="Pfam" id="PF10513">
    <property type="entry name" value="EPL1"/>
    <property type="match status" value="1"/>
</dbReference>
<evidence type="ECO:0000256" key="2">
    <source>
        <dbReference type="ARBA" id="ARBA00008035"/>
    </source>
</evidence>
<feature type="compositionally biased region" description="Basic and acidic residues" evidence="7">
    <location>
        <begin position="1532"/>
        <end position="1543"/>
    </location>
</feature>
<dbReference type="PANTHER" id="PTHR14898">
    <property type="entry name" value="ENHANCER OF POLYCOMB"/>
    <property type="match status" value="1"/>
</dbReference>
<feature type="region of interest" description="Disordered" evidence="7">
    <location>
        <begin position="968"/>
        <end position="1027"/>
    </location>
</feature>
<evidence type="ECO:0000256" key="5">
    <source>
        <dbReference type="ARBA" id="ARBA00023242"/>
    </source>
</evidence>
<feature type="region of interest" description="Disordered" evidence="7">
    <location>
        <begin position="1"/>
        <end position="122"/>
    </location>
</feature>
<comment type="subcellular location">
    <subcellularLocation>
        <location evidence="1 6">Nucleus</location>
    </subcellularLocation>
</comment>
<accession>J3KWZ7</accession>
<dbReference type="CDD" id="cd20404">
    <property type="entry name" value="Tudor_Agenet_AtEML-like"/>
    <property type="match status" value="1"/>
</dbReference>
<feature type="compositionally biased region" description="Polar residues" evidence="7">
    <location>
        <begin position="191"/>
        <end position="216"/>
    </location>
</feature>
<feature type="compositionally biased region" description="Polar residues" evidence="7">
    <location>
        <begin position="1"/>
        <end position="18"/>
    </location>
</feature>
<dbReference type="GO" id="GO:0035267">
    <property type="term" value="C:NuA4 histone acetyltransferase complex"/>
    <property type="evidence" value="ECO:0007669"/>
    <property type="project" value="InterPro"/>
</dbReference>
<reference evidence="9" key="2">
    <citation type="submission" date="2013-04" db="UniProtKB">
        <authorList>
            <consortium name="EnsemblPlants"/>
        </authorList>
    </citation>
    <scope>IDENTIFICATION</scope>
</reference>
<proteinExistence type="inferred from homology"/>
<dbReference type="GO" id="GO:0006357">
    <property type="term" value="P:regulation of transcription by RNA polymerase II"/>
    <property type="evidence" value="ECO:0007669"/>
    <property type="project" value="InterPro"/>
</dbReference>
<feature type="region of interest" description="Disordered" evidence="7">
    <location>
        <begin position="1521"/>
        <end position="1543"/>
    </location>
</feature>
<dbReference type="InterPro" id="IPR024943">
    <property type="entry name" value="Enhancer_polycomb"/>
</dbReference>
<evidence type="ECO:0000259" key="8">
    <source>
        <dbReference type="SMART" id="SM00333"/>
    </source>
</evidence>
<dbReference type="GO" id="GO:0005634">
    <property type="term" value="C:nucleus"/>
    <property type="evidence" value="ECO:0007669"/>
    <property type="project" value="UniProtKB-SubCell"/>
</dbReference>
<dbReference type="Gene3D" id="2.30.30.140">
    <property type="match status" value="1"/>
</dbReference>
<dbReference type="InterPro" id="IPR019542">
    <property type="entry name" value="Enhancer_polycomb-like_N"/>
</dbReference>
<dbReference type="EnsemblPlants" id="OB01G15030.1">
    <property type="protein sequence ID" value="OB01G15030.1"/>
    <property type="gene ID" value="OB01G15030"/>
</dbReference>
<dbReference type="eggNOG" id="ENOG502QQH9">
    <property type="taxonomic scope" value="Eukaryota"/>
</dbReference>
<dbReference type="HOGENOM" id="CLU_002432_1_0_1"/>
<evidence type="ECO:0000256" key="4">
    <source>
        <dbReference type="ARBA" id="ARBA00023163"/>
    </source>
</evidence>
<evidence type="ECO:0000256" key="3">
    <source>
        <dbReference type="ARBA" id="ARBA00023015"/>
    </source>
</evidence>
<sequence length="1543" mass="171997">MESSGSDRPSATDATESVQGLDGEETLSESASVGKRQGLCTQNGSGKEEPSSSSSAGSKRKRTSPSSDRVELNGPDAAGTSSGDSTWSEDSFNGRHERSFSRNKDGHLEHSVNSGEVAVIRKPHGVLRLRKLAQNVSIESGTGGSKVPRSNGIAKATQVQRRNRQRKSQALKENRVGGDDPVTYVKVENGTCGQDNSTNFCSENDVSVEKQPSLSGEPSEHVIPIKESSLHPQEEENVNLEENAARMLCSLSDNRCDSAPRESTKPPNRSSNACYIQHSDHFKDSCNKTKGVAAPRLLRNRDGKASFRKRRPRRHFYEVSPHDVDPFRIVKERIRVFWPLDETWYFGLVKEYDPMTRLHHVRYDDKDEEWINLQNERIKLLLLPSEARQKSNPHDSRSIFKPKYEVDEREGMDGNSMGSSESGPIVSLLSRSNYARSATSSNANNRNLTHTDIAPVLFDKKQSILCSTGGSPANGGEGILEDRTTLVDSRFRLVYSRKRSCRRKNEFLNISEQDSDLKGKEITGALFASVAGRGSGTENAILRSHGILLLIQPLKSIYKIVSEACHVWLLNTLVLLHRGAMVVLWPAVCLDILLVDNTLGLKHLHLETCLSSAVSFFGLLVGSFNSYSKQSTCNESKIPCTSVRVQISGLHGRSQVVFVMFSFVGIKYPKWKHLEGQLQHDHMKRGLSKVNCRCANIKQLMNCTGAYQSVCTSMEHLSKGLSIDAQDSLFFTESKYSDVNPVIFCLDERSESVQNHLDVAAAPSLLFFHHLKLRSESNLTSNGLPEFMPFTLEEDLVHLAASASEACSVYVSPSDAGPLDMGTAGCINHSGPANSKLSTTETASLECNNSSIGGANITSRSFADQIMDADNPCSGNLTSTCPPQNQRRCSIIIPEDKTSDLPDDKLLNKDEKALLPASDLVQELNEYPIGRATPTAPRTTSHRNRFTSISRAFGDGSKLWQEDVMMTGFAGGSKKPRTLVSYSVSPRSDEPGSKHKGHFRKIQSHSNAKTNGAKRLPDNSRSEHSSPESLTCVANVLVTVGDRGWREYDTQITIDSDGQSERRICVKLAEGTKYAHKVCQALQPGATNRYTHAMIWKGGAEWCLEFPDRSQWLIFKQMHYECYSHNIRAASVKNIPIPGVCFVEAYDDHDIAPFVCSQDYIAHIGTDVEMALDESRVIYDMDSDDEAWFSRWSKKVGEDITPGKLTDNLFERIMDKFEKLAYSHNCNELTVDQMKELDSDNIPLDTIKLIHDYWQEKRKKKGMPLIRHFQSAMWKIYEKQLQEWESTVLRIQGSSNGYQEKLPPKPSFFAFCLKPRGLQPQIPYKGPKQRSHKKLMSSGCHSFSREQDGFYRPGKKYSEYAGDGRACESYDGGSIYSPTGYSPRLSVRTESPRAFDGMERSSTPRFFRINNGKRTASFAFSEDHQPPPSFRHQRAKRGAPDHWNAAIHDWPSSKHLLPGASHSPRVVDIEELKQRDASSAAQHAVAVARMKREKAHLLMHKADLAIHRATVALMMADAIKASSTSRDSSSSSRDHGRRDLRDN</sequence>
<feature type="compositionally biased region" description="Basic and acidic residues" evidence="7">
    <location>
        <begin position="387"/>
        <end position="412"/>
    </location>
</feature>
<reference evidence="9" key="1">
    <citation type="journal article" date="2013" name="Nat. Commun.">
        <title>Whole-genome sequencing of Oryza brachyantha reveals mechanisms underlying Oryza genome evolution.</title>
        <authorList>
            <person name="Chen J."/>
            <person name="Huang Q."/>
            <person name="Gao D."/>
            <person name="Wang J."/>
            <person name="Lang Y."/>
            <person name="Liu T."/>
            <person name="Li B."/>
            <person name="Bai Z."/>
            <person name="Luis Goicoechea J."/>
            <person name="Liang C."/>
            <person name="Chen C."/>
            <person name="Zhang W."/>
            <person name="Sun S."/>
            <person name="Liao Y."/>
            <person name="Zhang X."/>
            <person name="Yang L."/>
            <person name="Song C."/>
            <person name="Wang M."/>
            <person name="Shi J."/>
            <person name="Liu G."/>
            <person name="Liu J."/>
            <person name="Zhou H."/>
            <person name="Zhou W."/>
            <person name="Yu Q."/>
            <person name="An N."/>
            <person name="Chen Y."/>
            <person name="Cai Q."/>
            <person name="Wang B."/>
            <person name="Liu B."/>
            <person name="Min J."/>
            <person name="Huang Y."/>
            <person name="Wu H."/>
            <person name="Li Z."/>
            <person name="Zhang Y."/>
            <person name="Yin Y."/>
            <person name="Song W."/>
            <person name="Jiang J."/>
            <person name="Jackson S.A."/>
            <person name="Wing R.A."/>
            <person name="Wang J."/>
            <person name="Chen M."/>
        </authorList>
    </citation>
    <scope>NUCLEOTIDE SEQUENCE [LARGE SCALE GENOMIC DNA]</scope>
    <source>
        <strain evidence="9">cv. IRGC 101232</strain>
    </source>
</reference>
<name>J3KWZ7_ORYBR</name>
<dbReference type="RefSeq" id="XP_006643832.1">
    <property type="nucleotide sequence ID" value="XM_006643769.3"/>
</dbReference>
<keyword evidence="4 6" id="KW-0804">Transcription</keyword>
<dbReference type="KEGG" id="obr:102715614"/>
<gene>
    <name evidence="9" type="primary">LOC102715614</name>
</gene>
<feature type="compositionally biased region" description="Basic and acidic residues" evidence="7">
    <location>
        <begin position="1015"/>
        <end position="1026"/>
    </location>
</feature>
<feature type="region of interest" description="Disordered" evidence="7">
    <location>
        <begin position="1322"/>
        <end position="1341"/>
    </location>
</feature>
<evidence type="ECO:0000313" key="9">
    <source>
        <dbReference type="EnsemblPlants" id="OB01G15030.1"/>
    </source>
</evidence>
<organism evidence="9">
    <name type="scientific">Oryza brachyantha</name>
    <name type="common">malo sina</name>
    <dbReference type="NCBI Taxonomy" id="4533"/>
    <lineage>
        <taxon>Eukaryota</taxon>
        <taxon>Viridiplantae</taxon>
        <taxon>Streptophyta</taxon>
        <taxon>Embryophyta</taxon>
        <taxon>Tracheophyta</taxon>
        <taxon>Spermatophyta</taxon>
        <taxon>Magnoliopsida</taxon>
        <taxon>Liliopsida</taxon>
        <taxon>Poales</taxon>
        <taxon>Poaceae</taxon>
        <taxon>BOP clade</taxon>
        <taxon>Oryzoideae</taxon>
        <taxon>Oryzeae</taxon>
        <taxon>Oryzinae</taxon>
        <taxon>Oryza</taxon>
    </lineage>
</organism>
<dbReference type="STRING" id="4533.J3KWZ7"/>
<feature type="region of interest" description="Disordered" evidence="7">
    <location>
        <begin position="1418"/>
        <end position="1440"/>
    </location>
</feature>
<dbReference type="FunFam" id="2.30.30.140:FF:000079">
    <property type="entry name" value="Enhancer of polycomb-like transcription factor protein"/>
    <property type="match status" value="1"/>
</dbReference>
<feature type="domain" description="Tudor" evidence="8">
    <location>
        <begin position="325"/>
        <end position="384"/>
    </location>
</feature>
<keyword evidence="5 6" id="KW-0539">Nucleus</keyword>
<dbReference type="GeneID" id="102715614"/>
<dbReference type="OrthoDB" id="435275at2759"/>
<evidence type="ECO:0000256" key="7">
    <source>
        <dbReference type="SAM" id="MobiDB-lite"/>
    </source>
</evidence>
<dbReference type="Proteomes" id="UP000006038">
    <property type="component" value="Chromosome 1"/>
</dbReference>
<keyword evidence="10" id="KW-1185">Reference proteome</keyword>
<evidence type="ECO:0000256" key="6">
    <source>
        <dbReference type="RuleBase" id="RU361124"/>
    </source>
</evidence>